<gene>
    <name evidence="3" type="ORF">SAE01_02950</name>
</gene>
<dbReference type="AlphaFoldDB" id="A0A512B763"/>
<evidence type="ECO:0000256" key="1">
    <source>
        <dbReference type="SAM" id="SignalP"/>
    </source>
</evidence>
<protein>
    <recommendedName>
        <fullName evidence="2">Phosphatidic acid phosphatase type 2/haloperoxidase domain-containing protein</fullName>
    </recommendedName>
</protein>
<dbReference type="PANTHER" id="PTHR34599">
    <property type="entry name" value="PEROXIDASE-RELATED"/>
    <property type="match status" value="1"/>
</dbReference>
<organism evidence="3 4">
    <name type="scientific">Segetibacter aerophilus</name>
    <dbReference type="NCBI Taxonomy" id="670293"/>
    <lineage>
        <taxon>Bacteria</taxon>
        <taxon>Pseudomonadati</taxon>
        <taxon>Bacteroidota</taxon>
        <taxon>Chitinophagia</taxon>
        <taxon>Chitinophagales</taxon>
        <taxon>Chitinophagaceae</taxon>
        <taxon>Segetibacter</taxon>
    </lineage>
</organism>
<dbReference type="Proteomes" id="UP000321513">
    <property type="component" value="Unassembled WGS sequence"/>
</dbReference>
<accession>A0A512B763</accession>
<dbReference type="Gene3D" id="1.10.606.20">
    <property type="match status" value="1"/>
</dbReference>
<keyword evidence="4" id="KW-1185">Reference proteome</keyword>
<feature type="domain" description="Phosphatidic acid phosphatase type 2/haloperoxidase" evidence="2">
    <location>
        <begin position="304"/>
        <end position="436"/>
    </location>
</feature>
<feature type="signal peptide" evidence="1">
    <location>
        <begin position="1"/>
        <end position="22"/>
    </location>
</feature>
<proteinExistence type="predicted"/>
<dbReference type="EMBL" id="BJYT01000001">
    <property type="protein sequence ID" value="GEO07799.1"/>
    <property type="molecule type" value="Genomic_DNA"/>
</dbReference>
<evidence type="ECO:0000313" key="4">
    <source>
        <dbReference type="Proteomes" id="UP000321513"/>
    </source>
</evidence>
<feature type="chain" id="PRO_5021704985" description="Phosphatidic acid phosphatase type 2/haloperoxidase domain-containing protein" evidence="1">
    <location>
        <begin position="23"/>
        <end position="453"/>
    </location>
</feature>
<dbReference type="InterPro" id="IPR036938">
    <property type="entry name" value="PAP2/HPO_sf"/>
</dbReference>
<evidence type="ECO:0000259" key="2">
    <source>
        <dbReference type="Pfam" id="PF01569"/>
    </source>
</evidence>
<sequence>MKVVVVILFTIALAGSTLDACARSWKEKTENAVYLHRAIKEVTDVMVHDIYSPPVACRTYAYVCIAAYESIIPQNNERYRSFAGQLHQLTSLPKPTAADYSPSLAAVQAILTVGKALVVSEEKIEAFKAKLLQEFKDDGIPEDVFNNSIAYGQKVADHILKWAGQDNYKQTRTFAKYAVTDDPATWKPTPPAYIKAIEPHWNKIRTFVIDSAAQFKPLPPTPFSFSKKSKFYQEAVAVQMIGLKLSKEQNEIANFWDCNPFKMNVRGHVMFATKKISPGGHWINITRLACRKANADLAKSAEVYASLAITLADCFISCWDEKYRSKVIRPETYINQYIDAQWVPLLQTPPFPEYTSGHSVVSAAASVVLSRFFGANFSYTDSTEFEFGLPARNFTSFQNAAEEAAISRFYGGIHYMPSITNGLLEGKKIGLFVSRKLRTRTDEQAVLKEKVAK</sequence>
<dbReference type="CDD" id="cd03398">
    <property type="entry name" value="PAP2_haloperoxidase"/>
    <property type="match status" value="1"/>
</dbReference>
<dbReference type="SUPFAM" id="SSF48317">
    <property type="entry name" value="Acid phosphatase/Vanadium-dependent haloperoxidase"/>
    <property type="match status" value="1"/>
</dbReference>
<name>A0A512B763_9BACT</name>
<dbReference type="Pfam" id="PF01569">
    <property type="entry name" value="PAP2"/>
    <property type="match status" value="1"/>
</dbReference>
<reference evidence="3 4" key="1">
    <citation type="submission" date="2019-07" db="EMBL/GenBank/DDBJ databases">
        <title>Whole genome shotgun sequence of Segetibacter aerophilus NBRC 106135.</title>
        <authorList>
            <person name="Hosoyama A."/>
            <person name="Uohara A."/>
            <person name="Ohji S."/>
            <person name="Ichikawa N."/>
        </authorList>
    </citation>
    <scope>NUCLEOTIDE SEQUENCE [LARGE SCALE GENOMIC DNA]</scope>
    <source>
        <strain evidence="3 4">NBRC 106135</strain>
    </source>
</reference>
<comment type="caution">
    <text evidence="3">The sequence shown here is derived from an EMBL/GenBank/DDBJ whole genome shotgun (WGS) entry which is preliminary data.</text>
</comment>
<dbReference type="RefSeq" id="WP_147201757.1">
    <property type="nucleotide sequence ID" value="NZ_BJYT01000001.1"/>
</dbReference>
<dbReference type="PANTHER" id="PTHR34599:SF2">
    <property type="entry name" value="TRAF-TYPE DOMAIN-CONTAINING PROTEIN"/>
    <property type="match status" value="1"/>
</dbReference>
<dbReference type="InterPro" id="IPR052559">
    <property type="entry name" value="V-haloperoxidase"/>
</dbReference>
<keyword evidence="1" id="KW-0732">Signal</keyword>
<dbReference type="InterPro" id="IPR000326">
    <property type="entry name" value="PAP2/HPO"/>
</dbReference>
<evidence type="ECO:0000313" key="3">
    <source>
        <dbReference type="EMBL" id="GEO07799.1"/>
    </source>
</evidence>
<dbReference type="OrthoDB" id="9780455at2"/>